<keyword evidence="4" id="KW-1185">Reference proteome</keyword>
<dbReference type="InterPro" id="IPR050312">
    <property type="entry name" value="IolE/XylAMocC-like"/>
</dbReference>
<keyword evidence="3" id="KW-0413">Isomerase</keyword>
<dbReference type="PROSITE" id="PS51257">
    <property type="entry name" value="PROKAR_LIPOPROTEIN"/>
    <property type="match status" value="1"/>
</dbReference>
<evidence type="ECO:0000313" key="4">
    <source>
        <dbReference type="Proteomes" id="UP000198964"/>
    </source>
</evidence>
<dbReference type="STRING" id="655355.SAMN05216283_11644"/>
<feature type="signal peptide" evidence="1">
    <location>
        <begin position="1"/>
        <end position="26"/>
    </location>
</feature>
<accession>A0A1I2LMX5</accession>
<evidence type="ECO:0000256" key="1">
    <source>
        <dbReference type="SAM" id="SignalP"/>
    </source>
</evidence>
<name>A0A1I2LMX5_9BACT</name>
<dbReference type="SUPFAM" id="SSF51658">
    <property type="entry name" value="Xylose isomerase-like"/>
    <property type="match status" value="1"/>
</dbReference>
<reference evidence="3 4" key="1">
    <citation type="submission" date="2016-10" db="EMBL/GenBank/DDBJ databases">
        <authorList>
            <person name="de Groot N.N."/>
        </authorList>
    </citation>
    <scope>NUCLEOTIDE SEQUENCE [LARGE SCALE GENOMIC DNA]</scope>
    <source>
        <strain evidence="3 4">CGMCC 1.9156</strain>
    </source>
</reference>
<dbReference type="InterPro" id="IPR013022">
    <property type="entry name" value="Xyl_isomerase-like_TIM-brl"/>
</dbReference>
<organism evidence="3 4">
    <name type="scientific">Sunxiuqinia elliptica</name>
    <dbReference type="NCBI Taxonomy" id="655355"/>
    <lineage>
        <taxon>Bacteria</taxon>
        <taxon>Pseudomonadati</taxon>
        <taxon>Bacteroidota</taxon>
        <taxon>Bacteroidia</taxon>
        <taxon>Marinilabiliales</taxon>
        <taxon>Prolixibacteraceae</taxon>
        <taxon>Sunxiuqinia</taxon>
    </lineage>
</organism>
<proteinExistence type="predicted"/>
<sequence>MKNKALILFRSLAIVAIVLFVSACNANQKPETNDQQKASEVKFKFGVASYSLRKFDIDQTLAFSKQLDVDYIAFKSFHLKLDATDTEIAEAVRKSKEYGLNLYAGGVIYMKSEAEVDQAFEYARKAGMEMIVGVPSHELLPYVEEKVKAYDIKLAIHNHGPGDKLYPSAESAYVLIKDMDPRMGLCIDIGHTKRIGRSPSQDVKDFFDRVLDIHIKDVTKADHDGRTCEIGRGVIDFNTFLNDLVELGYDGVVALEFEKDGDNPFPGMAESMGYIRGVLSTLK</sequence>
<dbReference type="InterPro" id="IPR036237">
    <property type="entry name" value="Xyl_isomerase-like_sf"/>
</dbReference>
<feature type="domain" description="Xylose isomerase-like TIM barrel" evidence="2">
    <location>
        <begin position="65"/>
        <end position="276"/>
    </location>
</feature>
<evidence type="ECO:0000313" key="3">
    <source>
        <dbReference type="EMBL" id="SFF79810.1"/>
    </source>
</evidence>
<keyword evidence="1" id="KW-0732">Signal</keyword>
<dbReference type="AlphaFoldDB" id="A0A1I2LMX5"/>
<gene>
    <name evidence="3" type="ORF">SAMN05216283_11644</name>
</gene>
<dbReference type="RefSeq" id="WP_093921553.1">
    <property type="nucleotide sequence ID" value="NZ_FONW01000016.1"/>
</dbReference>
<dbReference type="Proteomes" id="UP000198964">
    <property type="component" value="Unassembled WGS sequence"/>
</dbReference>
<protein>
    <submittedName>
        <fullName evidence="3">Sugar phosphate isomerase/epimerase</fullName>
    </submittedName>
</protein>
<dbReference type="GO" id="GO:0016853">
    <property type="term" value="F:isomerase activity"/>
    <property type="evidence" value="ECO:0007669"/>
    <property type="project" value="UniProtKB-KW"/>
</dbReference>
<dbReference type="Pfam" id="PF01261">
    <property type="entry name" value="AP_endonuc_2"/>
    <property type="match status" value="1"/>
</dbReference>
<dbReference type="PANTHER" id="PTHR12110">
    <property type="entry name" value="HYDROXYPYRUVATE ISOMERASE"/>
    <property type="match status" value="1"/>
</dbReference>
<feature type="chain" id="PRO_5011744526" evidence="1">
    <location>
        <begin position="27"/>
        <end position="283"/>
    </location>
</feature>
<dbReference type="EMBL" id="FONW01000016">
    <property type="protein sequence ID" value="SFF79810.1"/>
    <property type="molecule type" value="Genomic_DNA"/>
</dbReference>
<evidence type="ECO:0000259" key="2">
    <source>
        <dbReference type="Pfam" id="PF01261"/>
    </source>
</evidence>
<dbReference type="Gene3D" id="3.20.20.150">
    <property type="entry name" value="Divalent-metal-dependent TIM barrel enzymes"/>
    <property type="match status" value="1"/>
</dbReference>
<dbReference type="PANTHER" id="PTHR12110:SF41">
    <property type="entry name" value="INOSOSE DEHYDRATASE"/>
    <property type="match status" value="1"/>
</dbReference>